<dbReference type="RefSeq" id="XP_033586081.1">
    <property type="nucleotide sequence ID" value="XM_033734677.1"/>
</dbReference>
<protein>
    <submittedName>
        <fullName evidence="1">Uncharacterized protein</fullName>
    </submittedName>
</protein>
<dbReference type="AlphaFoldDB" id="A0A6A6PIH6"/>
<dbReference type="EMBL" id="MU001641">
    <property type="protein sequence ID" value="KAF2479511.1"/>
    <property type="molecule type" value="Genomic_DNA"/>
</dbReference>
<evidence type="ECO:0000313" key="2">
    <source>
        <dbReference type="Proteomes" id="UP000799767"/>
    </source>
</evidence>
<proteinExistence type="predicted"/>
<dbReference type="Proteomes" id="UP000799767">
    <property type="component" value="Unassembled WGS sequence"/>
</dbReference>
<gene>
    <name evidence="1" type="ORF">BDY17DRAFT_304034</name>
</gene>
<reference evidence="1" key="1">
    <citation type="journal article" date="2020" name="Stud. Mycol.">
        <title>101 Dothideomycetes genomes: a test case for predicting lifestyles and emergence of pathogens.</title>
        <authorList>
            <person name="Haridas S."/>
            <person name="Albert R."/>
            <person name="Binder M."/>
            <person name="Bloem J."/>
            <person name="Labutti K."/>
            <person name="Salamov A."/>
            <person name="Andreopoulos B."/>
            <person name="Baker S."/>
            <person name="Barry K."/>
            <person name="Bills G."/>
            <person name="Bluhm B."/>
            <person name="Cannon C."/>
            <person name="Castanera R."/>
            <person name="Culley D."/>
            <person name="Daum C."/>
            <person name="Ezra D."/>
            <person name="Gonzalez J."/>
            <person name="Henrissat B."/>
            <person name="Kuo A."/>
            <person name="Liang C."/>
            <person name="Lipzen A."/>
            <person name="Lutzoni F."/>
            <person name="Magnuson J."/>
            <person name="Mondo S."/>
            <person name="Nolan M."/>
            <person name="Ohm R."/>
            <person name="Pangilinan J."/>
            <person name="Park H.-J."/>
            <person name="Ramirez L."/>
            <person name="Alfaro M."/>
            <person name="Sun H."/>
            <person name="Tritt A."/>
            <person name="Yoshinaga Y."/>
            <person name="Zwiers L.-H."/>
            <person name="Turgeon B."/>
            <person name="Goodwin S."/>
            <person name="Spatafora J."/>
            <person name="Crous P."/>
            <person name="Grigoriev I."/>
        </authorList>
    </citation>
    <scope>NUCLEOTIDE SEQUENCE</scope>
    <source>
        <strain evidence="1">CBS 113389</strain>
    </source>
</reference>
<evidence type="ECO:0000313" key="1">
    <source>
        <dbReference type="EMBL" id="KAF2479511.1"/>
    </source>
</evidence>
<name>A0A6A6PIH6_9PEZI</name>
<organism evidence="1 2">
    <name type="scientific">Neohortaea acidophila</name>
    <dbReference type="NCBI Taxonomy" id="245834"/>
    <lineage>
        <taxon>Eukaryota</taxon>
        <taxon>Fungi</taxon>
        <taxon>Dikarya</taxon>
        <taxon>Ascomycota</taxon>
        <taxon>Pezizomycotina</taxon>
        <taxon>Dothideomycetes</taxon>
        <taxon>Dothideomycetidae</taxon>
        <taxon>Mycosphaerellales</taxon>
        <taxon>Teratosphaeriaceae</taxon>
        <taxon>Neohortaea</taxon>
    </lineage>
</organism>
<sequence>MYIDAQCIDAQCTCIHQEGNMPHHITRFRCPFNHVLFQGSGAVTGDGRSVLKCIEVGLPRRRFHSSKRSRKHSPAIADTWHSFAERASSLTSHLLGLCSTSVPTSTFSGVAWFVPASAIRHEPRVIHLRTHAQQVGIAVLPAASRSFTTLLMLLPLCLRVPGNSFVWLGDRQMCRGR</sequence>
<dbReference type="GeneID" id="54475679"/>
<keyword evidence="2" id="KW-1185">Reference proteome</keyword>
<accession>A0A6A6PIH6</accession>